<evidence type="ECO:0000256" key="5">
    <source>
        <dbReference type="ARBA" id="ARBA00023002"/>
    </source>
</evidence>
<comment type="catalytic activity">
    <reaction evidence="8 9">
        <text>N(6)-[(R)-lipoyl]-L-lysyl-[protein] + pyruvate + H(+) = N(6)-[(R)-S(8)-acetyldihydrolipoyl]-L-lysyl-[protein] + CO2</text>
        <dbReference type="Rhea" id="RHEA:19189"/>
        <dbReference type="Rhea" id="RHEA-COMP:10474"/>
        <dbReference type="Rhea" id="RHEA-COMP:10478"/>
        <dbReference type="ChEBI" id="CHEBI:15361"/>
        <dbReference type="ChEBI" id="CHEBI:15378"/>
        <dbReference type="ChEBI" id="CHEBI:16526"/>
        <dbReference type="ChEBI" id="CHEBI:83099"/>
        <dbReference type="ChEBI" id="CHEBI:83111"/>
        <dbReference type="EC" id="1.2.4.1"/>
    </reaction>
</comment>
<keyword evidence="6 9" id="KW-0786">Thiamine pyrophosphate</keyword>
<dbReference type="EMBL" id="JAMQGP010000001">
    <property type="protein sequence ID" value="MCM2678801.1"/>
    <property type="molecule type" value="Genomic_DNA"/>
</dbReference>
<comment type="cofactor">
    <cofactor evidence="1 9">
        <name>thiamine diphosphate</name>
        <dbReference type="ChEBI" id="CHEBI:58937"/>
    </cofactor>
</comment>
<dbReference type="InterPro" id="IPR035807">
    <property type="entry name" value="PDC_E1_N"/>
</dbReference>
<dbReference type="AlphaFoldDB" id="A0AA41W4U9"/>
<organism evidence="14 15">
    <name type="scientific">Echinimonas agarilytica</name>
    <dbReference type="NCBI Taxonomy" id="1215918"/>
    <lineage>
        <taxon>Bacteria</taxon>
        <taxon>Pseudomonadati</taxon>
        <taxon>Pseudomonadota</taxon>
        <taxon>Gammaproteobacteria</taxon>
        <taxon>Alteromonadales</taxon>
        <taxon>Echinimonadaceae</taxon>
        <taxon>Echinimonas</taxon>
    </lineage>
</organism>
<dbReference type="GO" id="GO:0000287">
    <property type="term" value="F:magnesium ion binding"/>
    <property type="evidence" value="ECO:0007669"/>
    <property type="project" value="UniProtKB-ARBA"/>
</dbReference>
<protein>
    <recommendedName>
        <fullName evidence="4 9">Pyruvate dehydrogenase E1 component</fullName>
        <ecNumber evidence="3 9">1.2.4.1</ecNumber>
    </recommendedName>
</protein>
<dbReference type="CDD" id="cd02017">
    <property type="entry name" value="TPP_E1_EcPDC_like"/>
    <property type="match status" value="1"/>
</dbReference>
<gene>
    <name evidence="14" type="primary">aceE</name>
    <name evidence="14" type="ORF">NAF29_03815</name>
</gene>
<dbReference type="NCBIfam" id="TIGR00759">
    <property type="entry name" value="aceE"/>
    <property type="match status" value="1"/>
</dbReference>
<dbReference type="InterPro" id="IPR009014">
    <property type="entry name" value="Transketo_C/PFOR_II"/>
</dbReference>
<evidence type="ECO:0000256" key="2">
    <source>
        <dbReference type="ARBA" id="ARBA00003157"/>
    </source>
</evidence>
<dbReference type="InterPro" id="IPR029061">
    <property type="entry name" value="THDP-binding"/>
</dbReference>
<evidence type="ECO:0000259" key="12">
    <source>
        <dbReference type="Pfam" id="PF17831"/>
    </source>
</evidence>
<dbReference type="InterPro" id="IPR041621">
    <property type="entry name" value="PDH_E1_M"/>
</dbReference>
<dbReference type="PIRSF" id="PIRSF000156">
    <property type="entry name" value="Pyruvate_dh_E1"/>
    <property type="match status" value="1"/>
</dbReference>
<comment type="caution">
    <text evidence="14">The sequence shown here is derived from an EMBL/GenBank/DDBJ whole genome shotgun (WGS) entry which is preliminary data.</text>
</comment>
<dbReference type="FunFam" id="3.40.50.970:FF:000009">
    <property type="entry name" value="Pyruvate dehydrogenase E1 component"/>
    <property type="match status" value="1"/>
</dbReference>
<dbReference type="InterPro" id="IPR005474">
    <property type="entry name" value="Transketolase_N"/>
</dbReference>
<dbReference type="Gene3D" id="3.40.50.920">
    <property type="match status" value="1"/>
</dbReference>
<evidence type="ECO:0000256" key="8">
    <source>
        <dbReference type="ARBA" id="ARBA00051231"/>
    </source>
</evidence>
<keyword evidence="15" id="KW-1185">Reference proteome</keyword>
<dbReference type="SUPFAM" id="SSF52518">
    <property type="entry name" value="Thiamin diphosphate-binding fold (THDP-binding)"/>
    <property type="match status" value="2"/>
</dbReference>
<dbReference type="Gene3D" id="3.40.50.970">
    <property type="match status" value="2"/>
</dbReference>
<dbReference type="InterPro" id="IPR051157">
    <property type="entry name" value="PDH/Transketolase"/>
</dbReference>
<dbReference type="PANTHER" id="PTHR43825:SF3">
    <property type="entry name" value="PYRUVATE DEHYDROGENASE E1 COMPONENT"/>
    <property type="match status" value="1"/>
</dbReference>
<evidence type="ECO:0000313" key="15">
    <source>
        <dbReference type="Proteomes" id="UP001165393"/>
    </source>
</evidence>
<dbReference type="InterPro" id="IPR004660">
    <property type="entry name" value="PDH_E1"/>
</dbReference>
<evidence type="ECO:0000256" key="6">
    <source>
        <dbReference type="ARBA" id="ARBA00023052"/>
    </source>
</evidence>
<evidence type="ECO:0000256" key="7">
    <source>
        <dbReference type="ARBA" id="ARBA00023317"/>
    </source>
</evidence>
<keyword evidence="5 9" id="KW-0560">Oxidoreductase</keyword>
<dbReference type="GO" id="GO:0004739">
    <property type="term" value="F:pyruvate dehydrogenase (acetyl-transferring) activity"/>
    <property type="evidence" value="ECO:0007669"/>
    <property type="project" value="UniProtKB-EC"/>
</dbReference>
<dbReference type="SUPFAM" id="SSF52922">
    <property type="entry name" value="TK C-terminal domain-like"/>
    <property type="match status" value="1"/>
</dbReference>
<evidence type="ECO:0000259" key="11">
    <source>
        <dbReference type="Pfam" id="PF00456"/>
    </source>
</evidence>
<dbReference type="EC" id="1.2.4.1" evidence="3 9"/>
<keyword evidence="10" id="KW-0479">Metal-binding</keyword>
<evidence type="ECO:0000259" key="13">
    <source>
        <dbReference type="Pfam" id="PF22613"/>
    </source>
</evidence>
<feature type="domain" description="Pyruvate dehydrogenase E1 component middle" evidence="12">
    <location>
        <begin position="479"/>
        <end position="700"/>
    </location>
</feature>
<dbReference type="Proteomes" id="UP001165393">
    <property type="component" value="Unassembled WGS sequence"/>
</dbReference>
<feature type="binding site" evidence="10">
    <location>
        <position position="260"/>
    </location>
    <ligand>
        <name>Mg(2+)</name>
        <dbReference type="ChEBI" id="CHEBI:18420"/>
    </ligand>
</feature>
<feature type="binding site" evidence="10">
    <location>
        <position position="262"/>
    </location>
    <ligand>
        <name>Mg(2+)</name>
        <dbReference type="ChEBI" id="CHEBI:18420"/>
    </ligand>
</feature>
<comment type="cofactor">
    <cofactor evidence="10">
        <name>Mg(2+)</name>
        <dbReference type="ChEBI" id="CHEBI:18420"/>
    </cofactor>
</comment>
<dbReference type="Pfam" id="PF17831">
    <property type="entry name" value="PDH_E1_M"/>
    <property type="match status" value="1"/>
</dbReference>
<evidence type="ECO:0000256" key="9">
    <source>
        <dbReference type="PIRNR" id="PIRNR000156"/>
    </source>
</evidence>
<feature type="domain" description="Transketolase N-terminal" evidence="11">
    <location>
        <begin position="135"/>
        <end position="293"/>
    </location>
</feature>
<evidence type="ECO:0000313" key="14">
    <source>
        <dbReference type="EMBL" id="MCM2678801.1"/>
    </source>
</evidence>
<sequence length="889" mass="98736">MSDHLEHDVDPQETGEWLDALAGVLEQEGTERAHYLLEQLIDKARRSGAHMPYTATTAYLNTIPPGQEPQMPGNMELERKIRGYIRWNALMTILRASKKDLDLGGHISSFASSATLYDVGFNHFWRAPNDKDGGDLIYFQGHIAPGIYARSFLEGRLSESQMDNFRQEVEGKGLSSYPHPKLMPDYWQFPTVSMGLGPLQAIYQARYLKYLTDRGIKDCSAQKVWCFLGDGEIDEPESLGAIGLATREGLDNLIFVVNCNLQRLDGPVRGNGKIIQELEGTFRGAGWEVIKVIWGRYWDALLNRDTTGKLLQLMEETVDGEYQNCKAKGGAYTREKFFGKYPETAEMVANMSDEDIWRLNRGGHDPAKVYAAYARAVATEGRPTVILAKTVKGYGLGDAGEGKNIAHNVKKMDMGAVKHFRDRFDIPIDDNEIESLPYYKPAEDSPEIQYLRERRASLEGYLPRRRVKFSESLDIPPLKAFDNVLQGSNGREISTTMALLRVMTALLKDKGVGKRVVPIIPDEARTFGMEGLFRQVGIYAHGGQKYTPQDSDQVAYYREDKTGAVLQEGINEGGAMSSWIAAATSYSVNDAPTIPFYIYYSMFGFQRIGDLAWAAGDMRARGFMIGGTSGRTTLNGEGLQHEDGHSHLQSATIPNCISYDPAYGYEIAVIVQNGLERMYGASQEDVFYYITTLNENYVQPAMPEGAEDGIINGIYKLDSVKAKGTAAKVQLLGCGSILRHVRMAADILAEEYGVQSEVFSVTSFTELARNGNAVERDNMLNPSNEAQVPYITKTLEADVPVIAATDYMRIFADQVRAYVPAPFKVLGTDGFGRSDSRENLRDHFEVSAPYVVVAALGELAKKGDIDAKVVQEAIAKFDLDTNKVFSLYA</sequence>
<proteinExistence type="predicted"/>
<name>A0AA41W4U9_9GAMM</name>
<reference evidence="14 15" key="1">
    <citation type="journal article" date="2013" name="Antonie Van Leeuwenhoek">
        <title>Echinimonas agarilytica gen. nov., sp. nov., a new gammaproteobacterium isolated from the sea urchin Strongylocentrotus intermedius.</title>
        <authorList>
            <person name="Nedashkovskaya O.I."/>
            <person name="Stenkova A.M."/>
            <person name="Zhukova N.V."/>
            <person name="Van Trappen S."/>
            <person name="Lee J.S."/>
            <person name="Kim S.B."/>
        </authorList>
    </citation>
    <scope>NUCLEOTIDE SEQUENCE [LARGE SCALE GENOMIC DNA]</scope>
    <source>
        <strain evidence="14 15">KMM 6351</strain>
    </source>
</reference>
<accession>A0AA41W4U9</accession>
<dbReference type="PANTHER" id="PTHR43825">
    <property type="entry name" value="PYRUVATE DEHYDROGENASE E1 COMPONENT"/>
    <property type="match status" value="1"/>
</dbReference>
<evidence type="ECO:0000256" key="1">
    <source>
        <dbReference type="ARBA" id="ARBA00001964"/>
    </source>
</evidence>
<comment type="function">
    <text evidence="2 9">Component of the pyruvate dehydrogenase (PDH) complex, that catalyzes the overall conversion of pyruvate to acetyl-CoA and CO(2).</text>
</comment>
<dbReference type="InterPro" id="IPR055152">
    <property type="entry name" value="Transketolase-like_C_2"/>
</dbReference>
<evidence type="ECO:0000256" key="4">
    <source>
        <dbReference type="ARBA" id="ARBA00017172"/>
    </source>
</evidence>
<dbReference type="RefSeq" id="WP_251260153.1">
    <property type="nucleotide sequence ID" value="NZ_JAMQGP010000001.1"/>
</dbReference>
<dbReference type="Pfam" id="PF00456">
    <property type="entry name" value="Transketolase_N"/>
    <property type="match status" value="1"/>
</dbReference>
<dbReference type="Pfam" id="PF22613">
    <property type="entry name" value="Transketolase_C_1"/>
    <property type="match status" value="1"/>
</dbReference>
<keyword evidence="7 9" id="KW-0670">Pyruvate</keyword>
<evidence type="ECO:0000256" key="10">
    <source>
        <dbReference type="PIRSR" id="PIRSR000156-1"/>
    </source>
</evidence>
<evidence type="ECO:0000256" key="3">
    <source>
        <dbReference type="ARBA" id="ARBA00012281"/>
    </source>
</evidence>
<feature type="domain" description="Transketolase-like C-terminal" evidence="13">
    <location>
        <begin position="713"/>
        <end position="846"/>
    </location>
</feature>
<keyword evidence="10" id="KW-0460">Magnesium</keyword>
<dbReference type="FunFam" id="3.40.50.970:FF:000011">
    <property type="entry name" value="Pyruvate dehydrogenase E1 component"/>
    <property type="match status" value="1"/>
</dbReference>
<feature type="binding site" evidence="10">
    <location>
        <position position="230"/>
    </location>
    <ligand>
        <name>Mg(2+)</name>
        <dbReference type="ChEBI" id="CHEBI:18420"/>
    </ligand>
</feature>